<evidence type="ECO:0000313" key="4">
    <source>
        <dbReference type="EMBL" id="WVY91204.1"/>
    </source>
</evidence>
<dbReference type="InterPro" id="IPR044974">
    <property type="entry name" value="Disease_R_plants"/>
</dbReference>
<feature type="non-terminal residue" evidence="4">
    <location>
        <position position="288"/>
    </location>
</feature>
<dbReference type="InterPro" id="IPR011713">
    <property type="entry name" value="Leu-rich_rpt_3"/>
</dbReference>
<sequence>IYQILFLDIACFFNGWVKERVEQILTICCRCPANGIDVLIGKSLVSCDGSRLWMHDLLQEMGRKIVVEKCLIDASKRSRLWSPHDIDQALKRKKKNESIQGIVLKSSTEPYIANWDPEAFSKMYNLRFLMINFPNIQFARGLKCLSSSLEVLQWTKCTLEALPLGVKLEKLVVLKMRYSKIKKIWSDSQHFKRLKFIDLSHSEDLIESPIVSEVPCLEILLLEGCKNLVKVHQSVGLHKKLVVLNLKDCINLQILPTEFKMDSLEELILSGCSKLKKLPKFANNVQCL</sequence>
<evidence type="ECO:0000313" key="5">
    <source>
        <dbReference type="Proteomes" id="UP001374535"/>
    </source>
</evidence>
<evidence type="ECO:0000256" key="1">
    <source>
        <dbReference type="ARBA" id="ARBA00022614"/>
    </source>
</evidence>
<feature type="non-terminal residue" evidence="4">
    <location>
        <position position="1"/>
    </location>
</feature>
<keyword evidence="5" id="KW-1185">Reference proteome</keyword>
<dbReference type="GO" id="GO:0006952">
    <property type="term" value="P:defense response"/>
    <property type="evidence" value="ECO:0007669"/>
    <property type="project" value="InterPro"/>
</dbReference>
<dbReference type="SUPFAM" id="SSF46785">
    <property type="entry name" value="Winged helix' DNA-binding domain"/>
    <property type="match status" value="1"/>
</dbReference>
<organism evidence="4 5">
    <name type="scientific">Vigna mungo</name>
    <name type="common">Black gram</name>
    <name type="synonym">Phaseolus mungo</name>
    <dbReference type="NCBI Taxonomy" id="3915"/>
    <lineage>
        <taxon>Eukaryota</taxon>
        <taxon>Viridiplantae</taxon>
        <taxon>Streptophyta</taxon>
        <taxon>Embryophyta</taxon>
        <taxon>Tracheophyta</taxon>
        <taxon>Spermatophyta</taxon>
        <taxon>Magnoliopsida</taxon>
        <taxon>eudicotyledons</taxon>
        <taxon>Gunneridae</taxon>
        <taxon>Pentapetalae</taxon>
        <taxon>rosids</taxon>
        <taxon>fabids</taxon>
        <taxon>Fabales</taxon>
        <taxon>Fabaceae</taxon>
        <taxon>Papilionoideae</taxon>
        <taxon>50 kb inversion clade</taxon>
        <taxon>NPAAA clade</taxon>
        <taxon>indigoferoid/millettioid clade</taxon>
        <taxon>Phaseoleae</taxon>
        <taxon>Vigna</taxon>
    </lineage>
</organism>
<protein>
    <recommendedName>
        <fullName evidence="3">Disease resistance protein Roq1-like winged-helix domain-containing protein</fullName>
    </recommendedName>
</protein>
<keyword evidence="2" id="KW-0677">Repeat</keyword>
<dbReference type="AlphaFoldDB" id="A0AAQ3MHR3"/>
<dbReference type="InterPro" id="IPR032675">
    <property type="entry name" value="LRR_dom_sf"/>
</dbReference>
<dbReference type="Gene3D" id="3.80.10.10">
    <property type="entry name" value="Ribonuclease Inhibitor"/>
    <property type="match status" value="1"/>
</dbReference>
<keyword evidence="1" id="KW-0433">Leucine-rich repeat</keyword>
<accession>A0AAQ3MHR3</accession>
<dbReference type="Pfam" id="PF23282">
    <property type="entry name" value="WHD_ROQ1"/>
    <property type="match status" value="1"/>
</dbReference>
<reference evidence="4 5" key="1">
    <citation type="journal article" date="2023" name="Life. Sci Alliance">
        <title>Evolutionary insights into 3D genome organization and epigenetic landscape of Vigna mungo.</title>
        <authorList>
            <person name="Junaid A."/>
            <person name="Singh B."/>
            <person name="Bhatia S."/>
        </authorList>
    </citation>
    <scope>NUCLEOTIDE SEQUENCE [LARGE SCALE GENOMIC DNA]</scope>
    <source>
        <strain evidence="4">Urdbean</strain>
    </source>
</reference>
<feature type="domain" description="Disease resistance protein Roq1-like winged-helix" evidence="3">
    <location>
        <begin position="3"/>
        <end position="68"/>
    </location>
</feature>
<dbReference type="InterPro" id="IPR036390">
    <property type="entry name" value="WH_DNA-bd_sf"/>
</dbReference>
<dbReference type="InterPro" id="IPR058192">
    <property type="entry name" value="WHD_ROQ1-like"/>
</dbReference>
<gene>
    <name evidence="4" type="ORF">V8G54_036718</name>
</gene>
<proteinExistence type="predicted"/>
<evidence type="ECO:0000259" key="3">
    <source>
        <dbReference type="Pfam" id="PF23282"/>
    </source>
</evidence>
<dbReference type="SUPFAM" id="SSF52058">
    <property type="entry name" value="L domain-like"/>
    <property type="match status" value="1"/>
</dbReference>
<dbReference type="EMBL" id="CP144690">
    <property type="protein sequence ID" value="WVY91204.1"/>
    <property type="molecule type" value="Genomic_DNA"/>
</dbReference>
<dbReference type="PANTHER" id="PTHR11017">
    <property type="entry name" value="LEUCINE-RICH REPEAT-CONTAINING PROTEIN"/>
    <property type="match status" value="1"/>
</dbReference>
<evidence type="ECO:0000256" key="2">
    <source>
        <dbReference type="ARBA" id="ARBA00022737"/>
    </source>
</evidence>
<dbReference type="Pfam" id="PF07725">
    <property type="entry name" value="LRR_3"/>
    <property type="match status" value="1"/>
</dbReference>
<dbReference type="Proteomes" id="UP001374535">
    <property type="component" value="Chromosome 11"/>
</dbReference>
<name>A0AAQ3MHR3_VIGMU</name>
<dbReference type="PANTHER" id="PTHR11017:SF559">
    <property type="entry name" value="DISEASE RESISTANCE PROTEIN CHL1"/>
    <property type="match status" value="1"/>
</dbReference>